<evidence type="ECO:0000313" key="2">
    <source>
        <dbReference type="EMBL" id="VDM85755.1"/>
    </source>
</evidence>
<feature type="compositionally biased region" description="Polar residues" evidence="1">
    <location>
        <begin position="1"/>
        <end position="17"/>
    </location>
</feature>
<dbReference type="EMBL" id="UYYB01144863">
    <property type="protein sequence ID" value="VDM85755.1"/>
    <property type="molecule type" value="Genomic_DNA"/>
</dbReference>
<dbReference type="OrthoDB" id="10476819at2759"/>
<dbReference type="AlphaFoldDB" id="A0A3P7LTV6"/>
<dbReference type="Proteomes" id="UP000270094">
    <property type="component" value="Unassembled WGS sequence"/>
</dbReference>
<accession>A0A3P7LTV6</accession>
<gene>
    <name evidence="2" type="ORF">SVUK_LOCUS20753</name>
</gene>
<proteinExistence type="predicted"/>
<feature type="region of interest" description="Disordered" evidence="1">
    <location>
        <begin position="1"/>
        <end position="27"/>
    </location>
</feature>
<evidence type="ECO:0000256" key="1">
    <source>
        <dbReference type="SAM" id="MobiDB-lite"/>
    </source>
</evidence>
<sequence>MPGTSTAAILPSNSSSMCPAKEKKQEEQPEVMLDEDGWQVYDPTQFESVTTTAAIPAVELSDIGPISSSVFEELPANIRAVQISI</sequence>
<name>A0A3P7LTV6_STRVU</name>
<keyword evidence="3" id="KW-1185">Reference proteome</keyword>
<protein>
    <submittedName>
        <fullName evidence="2">Uncharacterized protein</fullName>
    </submittedName>
</protein>
<organism evidence="2 3">
    <name type="scientific">Strongylus vulgaris</name>
    <name type="common">Blood worm</name>
    <dbReference type="NCBI Taxonomy" id="40348"/>
    <lineage>
        <taxon>Eukaryota</taxon>
        <taxon>Metazoa</taxon>
        <taxon>Ecdysozoa</taxon>
        <taxon>Nematoda</taxon>
        <taxon>Chromadorea</taxon>
        <taxon>Rhabditida</taxon>
        <taxon>Rhabditina</taxon>
        <taxon>Rhabditomorpha</taxon>
        <taxon>Strongyloidea</taxon>
        <taxon>Strongylidae</taxon>
        <taxon>Strongylus</taxon>
    </lineage>
</organism>
<evidence type="ECO:0000313" key="3">
    <source>
        <dbReference type="Proteomes" id="UP000270094"/>
    </source>
</evidence>
<reference evidence="2 3" key="1">
    <citation type="submission" date="2018-11" db="EMBL/GenBank/DDBJ databases">
        <authorList>
            <consortium name="Pathogen Informatics"/>
        </authorList>
    </citation>
    <scope>NUCLEOTIDE SEQUENCE [LARGE SCALE GENOMIC DNA]</scope>
</reference>